<proteinExistence type="predicted"/>
<dbReference type="Pfam" id="PF00098">
    <property type="entry name" value="zf-CCHC"/>
    <property type="match status" value="1"/>
</dbReference>
<feature type="compositionally biased region" description="Basic and acidic residues" evidence="2">
    <location>
        <begin position="305"/>
        <end position="323"/>
    </location>
</feature>
<dbReference type="SMART" id="SM00343">
    <property type="entry name" value="ZnF_C2HC"/>
    <property type="match status" value="1"/>
</dbReference>
<keyword evidence="1" id="KW-0479">Metal-binding</keyword>
<dbReference type="PROSITE" id="PS50158">
    <property type="entry name" value="ZF_CCHC"/>
    <property type="match status" value="1"/>
</dbReference>
<name>A0ABQ8T4J0_PERAM</name>
<dbReference type="InterPro" id="IPR001878">
    <property type="entry name" value="Znf_CCHC"/>
</dbReference>
<feature type="domain" description="CCHC-type" evidence="3">
    <location>
        <begin position="392"/>
        <end position="407"/>
    </location>
</feature>
<organism evidence="4 5">
    <name type="scientific">Periplaneta americana</name>
    <name type="common">American cockroach</name>
    <name type="synonym">Blatta americana</name>
    <dbReference type="NCBI Taxonomy" id="6978"/>
    <lineage>
        <taxon>Eukaryota</taxon>
        <taxon>Metazoa</taxon>
        <taxon>Ecdysozoa</taxon>
        <taxon>Arthropoda</taxon>
        <taxon>Hexapoda</taxon>
        <taxon>Insecta</taxon>
        <taxon>Pterygota</taxon>
        <taxon>Neoptera</taxon>
        <taxon>Polyneoptera</taxon>
        <taxon>Dictyoptera</taxon>
        <taxon>Blattodea</taxon>
        <taxon>Blattoidea</taxon>
        <taxon>Blattidae</taxon>
        <taxon>Blattinae</taxon>
        <taxon>Periplaneta</taxon>
    </lineage>
</organism>
<dbReference type="InterPro" id="IPR036397">
    <property type="entry name" value="RNaseH_sf"/>
</dbReference>
<protein>
    <recommendedName>
        <fullName evidence="3">CCHC-type domain-containing protein</fullName>
    </recommendedName>
</protein>
<reference evidence="4 5" key="1">
    <citation type="journal article" date="2022" name="Allergy">
        <title>Genome assembly and annotation of Periplaneta americana reveal a comprehensive cockroach allergen profile.</title>
        <authorList>
            <person name="Wang L."/>
            <person name="Xiong Q."/>
            <person name="Saelim N."/>
            <person name="Wang L."/>
            <person name="Nong W."/>
            <person name="Wan A.T."/>
            <person name="Shi M."/>
            <person name="Liu X."/>
            <person name="Cao Q."/>
            <person name="Hui J.H.L."/>
            <person name="Sookrung N."/>
            <person name="Leung T.F."/>
            <person name="Tungtrongchitr A."/>
            <person name="Tsui S.K.W."/>
        </authorList>
    </citation>
    <scope>NUCLEOTIDE SEQUENCE [LARGE SCALE GENOMIC DNA]</scope>
    <source>
        <strain evidence="4">PWHHKU_190912</strain>
    </source>
</reference>
<dbReference type="EMBL" id="JAJSOF020000015">
    <property type="protein sequence ID" value="KAJ4440911.1"/>
    <property type="molecule type" value="Genomic_DNA"/>
</dbReference>
<evidence type="ECO:0000256" key="1">
    <source>
        <dbReference type="PROSITE-ProRule" id="PRU00047"/>
    </source>
</evidence>
<dbReference type="Gene3D" id="3.30.420.10">
    <property type="entry name" value="Ribonuclease H-like superfamily/Ribonuclease H"/>
    <property type="match status" value="1"/>
</dbReference>
<dbReference type="InterPro" id="IPR036875">
    <property type="entry name" value="Znf_CCHC_sf"/>
</dbReference>
<evidence type="ECO:0000313" key="5">
    <source>
        <dbReference type="Proteomes" id="UP001148838"/>
    </source>
</evidence>
<dbReference type="Proteomes" id="UP001148838">
    <property type="component" value="Unassembled WGS sequence"/>
</dbReference>
<sequence length="414" mass="46287">MEPARYYMSYRDKTVIAALEVVSSLEQETIVGDSSGGRRKKQKQANLAHKVKSEGSDILDVVFKMPHISIPRLPIDGLVALSGAVGIALAAVPEVAAHMAHPVVDLYRLWGWKVLLHPLHSPDLSPCDYDLIPKMKEPLRDVRFRTVPDMLQAVGRSIRNINRTRASTGILQLPHHCTLGEREILISREVVERRQKKSAIWSRLMSSSLTGGGGSPLFPGFPVFRNICHDSFFESTFKGASTLERAVGMDPVQLGHLAGMNLGRGVGGPHWSKGVEARALDQRALPRRRHRFNTGVGSSSMSLDLQKKQDELKPQFSRDTEDDTKPVLKRYRLLIRSHRTINDVLAAALRMEAAKLTANTSAPDRNRSVAVVDVEEREPKLSERRRRGMPTCWFCGEPGHLRRDCDQSGHRQEN</sequence>
<comment type="caution">
    <text evidence="4">The sequence shown here is derived from an EMBL/GenBank/DDBJ whole genome shotgun (WGS) entry which is preliminary data.</text>
</comment>
<dbReference type="Gene3D" id="4.10.60.10">
    <property type="entry name" value="Zinc finger, CCHC-type"/>
    <property type="match status" value="1"/>
</dbReference>
<gene>
    <name evidence="4" type="ORF">ANN_10759</name>
</gene>
<feature type="region of interest" description="Disordered" evidence="2">
    <location>
        <begin position="292"/>
        <end position="323"/>
    </location>
</feature>
<evidence type="ECO:0000313" key="4">
    <source>
        <dbReference type="EMBL" id="KAJ4440911.1"/>
    </source>
</evidence>
<evidence type="ECO:0000259" key="3">
    <source>
        <dbReference type="PROSITE" id="PS50158"/>
    </source>
</evidence>
<accession>A0ABQ8T4J0</accession>
<keyword evidence="1" id="KW-0862">Zinc</keyword>
<evidence type="ECO:0000256" key="2">
    <source>
        <dbReference type="SAM" id="MobiDB-lite"/>
    </source>
</evidence>
<dbReference type="SUPFAM" id="SSF57756">
    <property type="entry name" value="Retrovirus zinc finger-like domains"/>
    <property type="match status" value="1"/>
</dbReference>
<keyword evidence="1" id="KW-0863">Zinc-finger</keyword>
<keyword evidence="5" id="KW-1185">Reference proteome</keyword>